<reference evidence="1" key="2">
    <citation type="submission" date="2025-08" db="UniProtKB">
        <authorList>
            <consortium name="Ensembl"/>
        </authorList>
    </citation>
    <scope>IDENTIFICATION</scope>
</reference>
<reference evidence="1" key="3">
    <citation type="submission" date="2025-09" db="UniProtKB">
        <authorList>
            <consortium name="Ensembl"/>
        </authorList>
    </citation>
    <scope>IDENTIFICATION</scope>
</reference>
<dbReference type="PANTHER" id="PTHR12138">
    <property type="entry name" value="PRIMATE-EXPANDED PROTEIN FAMILY"/>
    <property type="match status" value="1"/>
</dbReference>
<dbReference type="PANTHER" id="PTHR12138:SF162">
    <property type="entry name" value="CHROMOSOME UNDETERMINED SCAFFOLD_275, WHOLE GENOME SHOTGUN SEQUENCE"/>
    <property type="match status" value="1"/>
</dbReference>
<organism evidence="1 2">
    <name type="scientific">Papio anubis</name>
    <name type="common">Olive baboon</name>
    <dbReference type="NCBI Taxonomy" id="9555"/>
    <lineage>
        <taxon>Eukaryota</taxon>
        <taxon>Metazoa</taxon>
        <taxon>Chordata</taxon>
        <taxon>Craniata</taxon>
        <taxon>Vertebrata</taxon>
        <taxon>Euteleostomi</taxon>
        <taxon>Mammalia</taxon>
        <taxon>Eutheria</taxon>
        <taxon>Euarchontoglires</taxon>
        <taxon>Primates</taxon>
        <taxon>Haplorrhini</taxon>
        <taxon>Catarrhini</taxon>
        <taxon>Cercopithecidae</taxon>
        <taxon>Cercopithecinae</taxon>
        <taxon>Papio</taxon>
    </lineage>
</organism>
<keyword evidence="2" id="KW-1185">Reference proteome</keyword>
<reference evidence="1 2" key="1">
    <citation type="submission" date="2012-03" db="EMBL/GenBank/DDBJ databases">
        <title>Whole Genome Assembly of Papio anubis.</title>
        <authorList>
            <person name="Liu Y.L."/>
            <person name="Abraham K.A."/>
            <person name="Akbar H.A."/>
            <person name="Ali S.A."/>
            <person name="Anosike U.A."/>
            <person name="Aqrawi P.A."/>
            <person name="Arias F.A."/>
            <person name="Attaway T.A."/>
            <person name="Awwad R.A."/>
            <person name="Babu C.B."/>
            <person name="Bandaranaike D.B."/>
            <person name="Battles P.B."/>
            <person name="Bell A.B."/>
            <person name="Beltran B.B."/>
            <person name="Berhane-Mersha D.B."/>
            <person name="Bess C.B."/>
            <person name="Bickham C.B."/>
            <person name="Bolden T.B."/>
            <person name="Carter K.C."/>
            <person name="Chau D.C."/>
            <person name="Chavez A.C."/>
            <person name="Clerc-Blankenburg K.C."/>
            <person name="Coyle M.C."/>
            <person name="Dao M.D."/>
            <person name="Davila M.L.D."/>
            <person name="Davy-Carroll L.D."/>
            <person name="Denson S.D."/>
            <person name="Dinh H.D."/>
            <person name="Fernandez S.F."/>
            <person name="Fernando P.F."/>
            <person name="Forbes L.F."/>
            <person name="Francis C.F."/>
            <person name="Francisco L.F."/>
            <person name="Fu Q.F."/>
            <person name="Garcia-Iii R.G."/>
            <person name="Garrett T.G."/>
            <person name="Gross S.G."/>
            <person name="Gubbala S.G."/>
            <person name="Hirani K.H."/>
            <person name="Hogues M.H."/>
            <person name="Hollins B.H."/>
            <person name="Jackson L.J."/>
            <person name="Javaid M.J."/>
            <person name="Jhangiani S.J."/>
            <person name="Johnson A.J."/>
            <person name="Johnson B.J."/>
            <person name="Jones J.J."/>
            <person name="Joshi V.J."/>
            <person name="Kalu J.K."/>
            <person name="Khan N.K."/>
            <person name="Korchina V.K."/>
            <person name="Kovar C.K."/>
            <person name="Lago L.L."/>
            <person name="Lara F.L."/>
            <person name="Le T.-K.L."/>
            <person name="Lee S.L."/>
            <person name="Legall-Iii F.L."/>
            <person name="Lemon S.L."/>
            <person name="Liu J.L."/>
            <person name="Liu Y.-S.L."/>
            <person name="Liyanage D.L."/>
            <person name="Lopez J.L."/>
            <person name="Lorensuhewa L.L."/>
            <person name="Mata R.M."/>
            <person name="Mathew T.M."/>
            <person name="Mercado C.M."/>
            <person name="Mercado I.M."/>
            <person name="Morales K.M."/>
            <person name="Morgan M.M."/>
            <person name="Munidasa M.M."/>
            <person name="Ngo D.N."/>
            <person name="Nguyen L.N."/>
            <person name="Nguyen T.N."/>
            <person name="Nguyen N.N."/>
            <person name="Obregon M.O."/>
            <person name="Okwuonu G.O."/>
            <person name="Ongeri F.O."/>
            <person name="Onwere C.O."/>
            <person name="Osifeso I.O."/>
            <person name="Parra A.P."/>
            <person name="Patil S.P."/>
            <person name="Perez A.P."/>
            <person name="Perez Y.P."/>
            <person name="Pham C.P."/>
            <person name="Pu L.-L.P."/>
            <person name="Puazo M.P."/>
            <person name="Quiroz J.Q."/>
            <person name="Rouhana J.R."/>
            <person name="Ruiz M.R."/>
            <person name="Ruiz S.-J.R."/>
            <person name="Saada N.S."/>
            <person name="Santibanez J.S."/>
            <person name="Scheel M.S."/>
            <person name="Schneider B.S."/>
            <person name="Simmons D.S."/>
            <person name="Sisson I.S."/>
            <person name="Tang L.-Y.T."/>
            <person name="Thornton R.T."/>
            <person name="Tisius J.T."/>
            <person name="Toledanes G.T."/>
            <person name="Trejos Z.T."/>
            <person name="Usmani K.U."/>
            <person name="Varghese R.V."/>
            <person name="Vattathil S.V."/>
            <person name="Vee V.V."/>
            <person name="Walker D.W."/>
            <person name="Weissenberger G.W."/>
            <person name="White C.W."/>
            <person name="Williams A.W."/>
            <person name="Woodworth J.W."/>
            <person name="Wright R.W."/>
            <person name="Zhu Y.Z."/>
            <person name="Han Y.H."/>
            <person name="Newsham I.N."/>
            <person name="Nazareth L.N."/>
            <person name="Worley K.W."/>
            <person name="Muzny D.M."/>
            <person name="Rogers J.R."/>
            <person name="Gibbs R.G."/>
        </authorList>
    </citation>
    <scope>NUCLEOTIDE SEQUENCE [LARGE SCALE GENOMIC DNA]</scope>
</reference>
<dbReference type="Ensembl" id="ENSPANT00000073617.1">
    <property type="protein sequence ID" value="ENSPANP00000056004.1"/>
    <property type="gene ID" value="ENSPANG00000043731.1"/>
</dbReference>
<proteinExistence type="predicted"/>
<accession>A0A8I5N6I7</accession>
<evidence type="ECO:0000313" key="2">
    <source>
        <dbReference type="Proteomes" id="UP000028761"/>
    </source>
</evidence>
<name>A0A8I5N6I7_PAPAN</name>
<dbReference type="Proteomes" id="UP000028761">
    <property type="component" value="Chromosome 11"/>
</dbReference>
<sequence>MVINQKNNTTKCLDLNCIENMRYMKNSIYKHIHTCRKLLLLLLLLFEMDFLSPRLEFNGTISAHCKLHLPGSRHSPASASRIAGTTGSCHHAWLLFFCIFSREIKYLKPLIFHDFPKSKSKLGSFDFELT</sequence>
<evidence type="ECO:0000313" key="1">
    <source>
        <dbReference type="Ensembl" id="ENSPANP00000056004.1"/>
    </source>
</evidence>
<dbReference type="AlphaFoldDB" id="A0A8I5N6I7"/>
<dbReference type="GeneTree" id="ENSGT00940000163505"/>
<protein>
    <submittedName>
        <fullName evidence="1">Uncharacterized protein</fullName>
    </submittedName>
</protein>